<sequence>MRKKKQFSQHNASSNHKIETISEEQFAEMQSNMRSHTTSYTANGSGGNISSKIIHLTDVIDKTKSQKTKKKELRQQQQMKRATKQRFFPLKDTQVASDSRQYFAQTAVGWVIGEAEPVDPSGADLLPEEQVASPKSPAFGMLSSSVDSMANFPVFEHPSHALLRENGFIQHKYYKYHAKALKERKRLGIGNSQEMNTLFRFWSHFLRYNFNRRMYNEFRKLAEEDANAHYRYGLECLFRFFSYGLERRFRQDLFDDFQQMTLDDVERGEFYGLEKFWAYLHYRKDKTTHPIQVVPALEAHLNRFKTIDDFRRLQRSSKDAKKDGAPSTEQSAAEQHDKHFPPLGATRAV</sequence>
<dbReference type="Proteomes" id="UP000278143">
    <property type="component" value="Unassembled WGS sequence"/>
</dbReference>
<proteinExistence type="predicted"/>
<dbReference type="AlphaFoldDB" id="A0A4P9YXM0"/>
<dbReference type="GO" id="GO:0000339">
    <property type="term" value="F:RNA cap binding"/>
    <property type="evidence" value="ECO:0007669"/>
    <property type="project" value="InterPro"/>
</dbReference>
<feature type="region of interest" description="Disordered" evidence="1">
    <location>
        <begin position="315"/>
        <end position="349"/>
    </location>
</feature>
<dbReference type="Pfam" id="PF21071">
    <property type="entry name" value="LARP1_HEAT"/>
    <property type="match status" value="1"/>
</dbReference>
<organism evidence="2 3">
    <name type="scientific">Syncephalis pseudoplumigaleata</name>
    <dbReference type="NCBI Taxonomy" id="1712513"/>
    <lineage>
        <taxon>Eukaryota</taxon>
        <taxon>Fungi</taxon>
        <taxon>Fungi incertae sedis</taxon>
        <taxon>Zoopagomycota</taxon>
        <taxon>Zoopagomycotina</taxon>
        <taxon>Zoopagomycetes</taxon>
        <taxon>Zoopagales</taxon>
        <taxon>Piptocephalidaceae</taxon>
        <taxon>Syncephalis</taxon>
    </lineage>
</organism>
<dbReference type="OrthoDB" id="340227at2759"/>
<feature type="compositionally biased region" description="Basic and acidic residues" evidence="1">
    <location>
        <begin position="315"/>
        <end position="324"/>
    </location>
</feature>
<evidence type="ECO:0008006" key="4">
    <source>
        <dbReference type="Google" id="ProtNLM"/>
    </source>
</evidence>
<evidence type="ECO:0000313" key="2">
    <source>
        <dbReference type="EMBL" id="RKP23710.1"/>
    </source>
</evidence>
<dbReference type="InterPro" id="IPR006607">
    <property type="entry name" value="DM15"/>
</dbReference>
<gene>
    <name evidence="2" type="ORF">SYNPS1DRAFT_24215</name>
</gene>
<name>A0A4P9YXM0_9FUNG</name>
<dbReference type="SMART" id="SM00684">
    <property type="entry name" value="DM15"/>
    <property type="match status" value="3"/>
</dbReference>
<dbReference type="EMBL" id="KZ990745">
    <property type="protein sequence ID" value="RKP23710.1"/>
    <property type="molecule type" value="Genomic_DNA"/>
</dbReference>
<evidence type="ECO:0000313" key="3">
    <source>
        <dbReference type="Proteomes" id="UP000278143"/>
    </source>
</evidence>
<accession>A0A4P9YXM0</accession>
<reference evidence="3" key="1">
    <citation type="journal article" date="2018" name="Nat. Microbiol.">
        <title>Leveraging single-cell genomics to expand the fungal tree of life.</title>
        <authorList>
            <person name="Ahrendt S.R."/>
            <person name="Quandt C.A."/>
            <person name="Ciobanu D."/>
            <person name="Clum A."/>
            <person name="Salamov A."/>
            <person name="Andreopoulos B."/>
            <person name="Cheng J.F."/>
            <person name="Woyke T."/>
            <person name="Pelin A."/>
            <person name="Henrissat B."/>
            <person name="Reynolds N.K."/>
            <person name="Benny G.L."/>
            <person name="Smith M.E."/>
            <person name="James T.Y."/>
            <person name="Grigoriev I.V."/>
        </authorList>
    </citation>
    <scope>NUCLEOTIDE SEQUENCE [LARGE SCALE GENOMIC DNA]</scope>
    <source>
        <strain evidence="3">Benny S71-1</strain>
    </source>
</reference>
<keyword evidence="3" id="KW-1185">Reference proteome</keyword>
<dbReference type="GO" id="GO:0048255">
    <property type="term" value="P:mRNA stabilization"/>
    <property type="evidence" value="ECO:0007669"/>
    <property type="project" value="InterPro"/>
</dbReference>
<evidence type="ECO:0000256" key="1">
    <source>
        <dbReference type="SAM" id="MobiDB-lite"/>
    </source>
</evidence>
<protein>
    <recommendedName>
        <fullName evidence="4">La-related protein 1</fullName>
    </recommendedName>
</protein>